<evidence type="ECO:0000256" key="2">
    <source>
        <dbReference type="ARBA" id="ARBA00023002"/>
    </source>
</evidence>
<dbReference type="PANTHER" id="PTHR43639">
    <property type="entry name" value="OXIDOREDUCTASE, SHORT-CHAIN DEHYDROGENASE/REDUCTASE FAMILY (AFU_ORTHOLOGUE AFUA_5G02870)"/>
    <property type="match status" value="1"/>
</dbReference>
<dbReference type="InterPro" id="IPR002347">
    <property type="entry name" value="SDR_fam"/>
</dbReference>
<name>A0A316J5U7_9HYPH</name>
<accession>A0A316J5U7</accession>
<evidence type="ECO:0000313" key="4">
    <source>
        <dbReference type="Proteomes" id="UP000245865"/>
    </source>
</evidence>
<evidence type="ECO:0000256" key="1">
    <source>
        <dbReference type="ARBA" id="ARBA00006484"/>
    </source>
</evidence>
<dbReference type="Gene3D" id="3.40.50.720">
    <property type="entry name" value="NAD(P)-binding Rossmann-like Domain"/>
    <property type="match status" value="1"/>
</dbReference>
<gene>
    <name evidence="3" type="ORF">DKP76_17180</name>
</gene>
<dbReference type="PRINTS" id="PR00081">
    <property type="entry name" value="GDHRDH"/>
</dbReference>
<dbReference type="Pfam" id="PF13561">
    <property type="entry name" value="adh_short_C2"/>
    <property type="match status" value="1"/>
</dbReference>
<dbReference type="AlphaFoldDB" id="A0A316J5U7"/>
<comment type="caution">
    <text evidence="3">The sequence shown here is derived from an EMBL/GenBank/DDBJ whole genome shotgun (WGS) entry which is preliminary data.</text>
</comment>
<dbReference type="OrthoDB" id="9804774at2"/>
<protein>
    <submittedName>
        <fullName evidence="3">Short-chain dehydrogenase</fullName>
    </submittedName>
</protein>
<dbReference type="EMBL" id="QGDB01000009">
    <property type="protein sequence ID" value="PWL16538.1"/>
    <property type="molecule type" value="Genomic_DNA"/>
</dbReference>
<comment type="similarity">
    <text evidence="1">Belongs to the short-chain dehydrogenases/reductases (SDR) family.</text>
</comment>
<dbReference type="SUPFAM" id="SSF51735">
    <property type="entry name" value="NAD(P)-binding Rossmann-fold domains"/>
    <property type="match status" value="1"/>
</dbReference>
<dbReference type="InterPro" id="IPR036291">
    <property type="entry name" value="NAD(P)-bd_dom_sf"/>
</dbReference>
<proteinExistence type="inferred from homology"/>
<keyword evidence="2" id="KW-0560">Oxidoreductase</keyword>
<keyword evidence="4" id="KW-1185">Reference proteome</keyword>
<evidence type="ECO:0000313" key="3">
    <source>
        <dbReference type="EMBL" id="PWL16538.1"/>
    </source>
</evidence>
<dbReference type="Proteomes" id="UP000245865">
    <property type="component" value="Unassembled WGS sequence"/>
</dbReference>
<dbReference type="PANTHER" id="PTHR43639:SF1">
    <property type="entry name" value="SHORT-CHAIN DEHYDROGENASE_REDUCTASE FAMILY PROTEIN"/>
    <property type="match status" value="1"/>
</dbReference>
<dbReference type="CDD" id="cd05233">
    <property type="entry name" value="SDR_c"/>
    <property type="match status" value="1"/>
</dbReference>
<organism evidence="3 4">
    <name type="scientific">Falsochrobactrum shanghaiense</name>
    <dbReference type="NCBI Taxonomy" id="2201899"/>
    <lineage>
        <taxon>Bacteria</taxon>
        <taxon>Pseudomonadati</taxon>
        <taxon>Pseudomonadota</taxon>
        <taxon>Alphaproteobacteria</taxon>
        <taxon>Hyphomicrobiales</taxon>
        <taxon>Brucellaceae</taxon>
        <taxon>Falsochrobactrum</taxon>
    </lineage>
</organism>
<dbReference type="GO" id="GO:0016491">
    <property type="term" value="F:oxidoreductase activity"/>
    <property type="evidence" value="ECO:0007669"/>
    <property type="project" value="UniProtKB-KW"/>
</dbReference>
<sequence length="225" mass="23385">MAEAFGAQGASVMVHTNHDRRAAEETVEAVVKAGGSGSVILGNLEDQETPARLVAATVEAFGRLDCVVANAAVRPHCNFAQLTFAQWRQVMAISLDSVFLLAQAAGPELAKSDRASFVSIGGLTAHTGAKDRPHVIAAKAGLSGLTRALAHEWGGQGTTVNCVAPGLVDTVRVGEAPAHHVLDGNVLRRFGTVQEIAQAVLTIAGPNMRYVTGQTIHVNGGAYMS</sequence>
<reference evidence="3 4" key="1">
    <citation type="submission" date="2018-05" db="EMBL/GenBank/DDBJ databases">
        <title>Comparative genomic sequence analysis between strain HN4 and CCM 8460T (Falsochrobactrum ovis) will provide more evidence to prove that HN4 is a new species of Falsochrobactrum.</title>
        <authorList>
            <person name="Lyu W."/>
            <person name="Sun L."/>
            <person name="Yao L."/>
        </authorList>
    </citation>
    <scope>NUCLEOTIDE SEQUENCE [LARGE SCALE GENOMIC DNA]</scope>
    <source>
        <strain evidence="3 4">HN4</strain>
    </source>
</reference>